<dbReference type="RefSeq" id="WP_209893620.1">
    <property type="nucleotide sequence ID" value="NZ_JAGGMR010000001.1"/>
</dbReference>
<keyword evidence="3" id="KW-1185">Reference proteome</keyword>
<proteinExistence type="predicted"/>
<gene>
    <name evidence="2" type="ORF">BJ987_004561</name>
</gene>
<evidence type="ECO:0000313" key="2">
    <source>
        <dbReference type="EMBL" id="MBP2191660.1"/>
    </source>
</evidence>
<accession>A0ABS4QKJ9</accession>
<feature type="domain" description="DUF6285" evidence="1">
    <location>
        <begin position="69"/>
        <end position="158"/>
    </location>
</feature>
<dbReference type="EMBL" id="JAGGMR010000001">
    <property type="protein sequence ID" value="MBP2191660.1"/>
    <property type="molecule type" value="Genomic_DNA"/>
</dbReference>
<organism evidence="2 3">
    <name type="scientific">Nocardia goodfellowii</name>
    <dbReference type="NCBI Taxonomy" id="882446"/>
    <lineage>
        <taxon>Bacteria</taxon>
        <taxon>Bacillati</taxon>
        <taxon>Actinomycetota</taxon>
        <taxon>Actinomycetes</taxon>
        <taxon>Mycobacteriales</taxon>
        <taxon>Nocardiaceae</taxon>
        <taxon>Nocardia</taxon>
    </lineage>
</organism>
<name>A0ABS4QKJ9_9NOCA</name>
<sequence>MPQDLPAADDLVDVVARHLAEHTRAALPGARGLEALAAAGMLKLVRRVPIGRIPVLHGVARYLTQRVRPALHGRTAFEIRLAAELLRIAEREIGMGAGIRLADEHRLRRLLDTDGTYPELERTLVRRLRDPAPLEWQSTIAYLRASAAERLRIANSGYARPER</sequence>
<dbReference type="Proteomes" id="UP001519325">
    <property type="component" value="Unassembled WGS sequence"/>
</dbReference>
<protein>
    <recommendedName>
        <fullName evidence="1">DUF6285 domain-containing protein</fullName>
    </recommendedName>
</protein>
<comment type="caution">
    <text evidence="2">The sequence shown here is derived from an EMBL/GenBank/DDBJ whole genome shotgun (WGS) entry which is preliminary data.</text>
</comment>
<dbReference type="Pfam" id="PF19802">
    <property type="entry name" value="DUF6285"/>
    <property type="match status" value="1"/>
</dbReference>
<evidence type="ECO:0000259" key="1">
    <source>
        <dbReference type="Pfam" id="PF19802"/>
    </source>
</evidence>
<dbReference type="InterPro" id="IPR046252">
    <property type="entry name" value="DUF6285"/>
</dbReference>
<reference evidence="2 3" key="1">
    <citation type="submission" date="2021-03" db="EMBL/GenBank/DDBJ databases">
        <title>Sequencing the genomes of 1000 actinobacteria strains.</title>
        <authorList>
            <person name="Klenk H.-P."/>
        </authorList>
    </citation>
    <scope>NUCLEOTIDE SEQUENCE [LARGE SCALE GENOMIC DNA]</scope>
    <source>
        <strain evidence="2 3">DSM 45516</strain>
    </source>
</reference>
<evidence type="ECO:0000313" key="3">
    <source>
        <dbReference type="Proteomes" id="UP001519325"/>
    </source>
</evidence>